<dbReference type="Gene3D" id="1.20.1270.360">
    <property type="match status" value="1"/>
</dbReference>
<dbReference type="AlphaFoldDB" id="A0AB39RAW3"/>
<reference evidence="1" key="1">
    <citation type="submission" date="2024-07" db="EMBL/GenBank/DDBJ databases">
        <authorList>
            <person name="Yu S.T."/>
        </authorList>
    </citation>
    <scope>NUCLEOTIDE SEQUENCE</scope>
    <source>
        <strain evidence="1">R41</strain>
    </source>
</reference>
<gene>
    <name evidence="1" type="ORF">AB5J53_06825</name>
</gene>
<proteinExistence type="predicted"/>
<evidence type="ECO:0008006" key="2">
    <source>
        <dbReference type="Google" id="ProtNLM"/>
    </source>
</evidence>
<dbReference type="Pfam" id="PF03860">
    <property type="entry name" value="Csp"/>
    <property type="match status" value="1"/>
</dbReference>
<evidence type="ECO:0000313" key="1">
    <source>
        <dbReference type="EMBL" id="XDQ51382.1"/>
    </source>
</evidence>
<organism evidence="1">
    <name type="scientific">Streptomyces sp. R41</name>
    <dbReference type="NCBI Taxonomy" id="3238632"/>
    <lineage>
        <taxon>Bacteria</taxon>
        <taxon>Bacillati</taxon>
        <taxon>Actinomycetota</taxon>
        <taxon>Actinomycetes</taxon>
        <taxon>Kitasatosporales</taxon>
        <taxon>Streptomycetaceae</taxon>
        <taxon>Streptomyces</taxon>
    </lineage>
</organism>
<sequence>MLRTQELFDSVTTASPLGNEVLARAVGALADCEQAVTACAAGMLAEKDADELRTAICQDLDCADVVAATRRVLTRGSSHDPAQLTAQVEACRIACGRSHDLCAQHARHHEHCRICAETTAEAAAVCRDVLAAVRS</sequence>
<dbReference type="RefSeq" id="WP_369244713.1">
    <property type="nucleotide sequence ID" value="NZ_CP163443.1"/>
</dbReference>
<accession>A0AB39RAW3</accession>
<name>A0AB39RAW3_9ACTN</name>
<dbReference type="EMBL" id="CP163443">
    <property type="protein sequence ID" value="XDQ51382.1"/>
    <property type="molecule type" value="Genomic_DNA"/>
</dbReference>
<protein>
    <recommendedName>
        <fullName evidence="2">Four-helix bundle copper-binding protein</fullName>
    </recommendedName>
</protein>
<dbReference type="InterPro" id="IPR005560">
    <property type="entry name" value="Csp_YhjQ"/>
</dbReference>